<keyword evidence="9" id="KW-0472">Membrane</keyword>
<evidence type="ECO:0000256" key="2">
    <source>
        <dbReference type="ARBA" id="ARBA00010617"/>
    </source>
</evidence>
<dbReference type="InterPro" id="IPR050121">
    <property type="entry name" value="Cytochrome_P450_monoxygenase"/>
</dbReference>
<gene>
    <name evidence="10" type="ORF">Daus18300_002540</name>
</gene>
<protein>
    <recommendedName>
        <fullName evidence="12">Cytochrome P450</fullName>
    </recommendedName>
</protein>
<proteinExistence type="inferred from homology"/>
<sequence length="257" mass="28645">MAVLGMNQIEKIKKEVALQAKGETEESSSVFHSLLRSDMPPPELSDMRLSADAMALLAAGTATTSSVLTLIAFYIISEPRIGDRLRSDLKTAMAGIPAGQTLQWTQLEKIPYLNACIREGARIGRTFRRNGRISPDQDLQYKQWTIPKNTLVSMSLSLQHVDPEVFPEPNKYNPERWLGEYNPRMDDYMQPFSKGSRDCLGKNLARAELYIAIGTLFRPGGPRLAISGCDESDIFPVNDKEWGVPKPDSRGLSVRVC</sequence>
<dbReference type="InterPro" id="IPR001128">
    <property type="entry name" value="Cyt_P450"/>
</dbReference>
<keyword evidence="5 8" id="KW-0560">Oxidoreductase</keyword>
<dbReference type="Pfam" id="PF00067">
    <property type="entry name" value="p450"/>
    <property type="match status" value="1"/>
</dbReference>
<dbReference type="PANTHER" id="PTHR24305:SF157">
    <property type="entry name" value="N-ACETYLTRYPTOPHAN 6-HYDROXYLASE IVOC-RELATED"/>
    <property type="match status" value="1"/>
</dbReference>
<keyword evidence="9" id="KW-0812">Transmembrane</keyword>
<evidence type="ECO:0000256" key="6">
    <source>
        <dbReference type="ARBA" id="ARBA00023004"/>
    </source>
</evidence>
<evidence type="ECO:0000313" key="11">
    <source>
        <dbReference type="Proteomes" id="UP001583177"/>
    </source>
</evidence>
<dbReference type="PRINTS" id="PR00463">
    <property type="entry name" value="EP450I"/>
</dbReference>
<evidence type="ECO:0000256" key="5">
    <source>
        <dbReference type="ARBA" id="ARBA00023002"/>
    </source>
</evidence>
<dbReference type="InterPro" id="IPR017972">
    <property type="entry name" value="Cyt_P450_CS"/>
</dbReference>
<keyword evidence="3 8" id="KW-0349">Heme</keyword>
<dbReference type="PROSITE" id="PS00086">
    <property type="entry name" value="CYTOCHROME_P450"/>
    <property type="match status" value="1"/>
</dbReference>
<dbReference type="EMBL" id="JAWRVE010000015">
    <property type="protein sequence ID" value="KAL1876934.1"/>
    <property type="molecule type" value="Genomic_DNA"/>
</dbReference>
<evidence type="ECO:0000256" key="1">
    <source>
        <dbReference type="ARBA" id="ARBA00001971"/>
    </source>
</evidence>
<feature type="transmembrane region" description="Helical" evidence="9">
    <location>
        <begin position="53"/>
        <end position="76"/>
    </location>
</feature>
<dbReference type="PRINTS" id="PR00385">
    <property type="entry name" value="P450"/>
</dbReference>
<reference evidence="10 11" key="1">
    <citation type="journal article" date="2024" name="IMA Fungus">
        <title>IMA Genome - F19 : A genome assembly and annotation guide to empower mycologists, including annotated draft genome sequences of Ceratocystis pirilliformis, Diaporthe australafricana, Fusarium ophioides, Paecilomyces lecythidis, and Sporothrix stenoceras.</title>
        <authorList>
            <person name="Aylward J."/>
            <person name="Wilson A.M."/>
            <person name="Visagie C.M."/>
            <person name="Spraker J."/>
            <person name="Barnes I."/>
            <person name="Buitendag C."/>
            <person name="Ceriani C."/>
            <person name="Del Mar Angel L."/>
            <person name="du Plessis D."/>
            <person name="Fuchs T."/>
            <person name="Gasser K."/>
            <person name="Kramer D."/>
            <person name="Li W."/>
            <person name="Munsamy K."/>
            <person name="Piso A."/>
            <person name="Price J.L."/>
            <person name="Sonnekus B."/>
            <person name="Thomas C."/>
            <person name="van der Nest A."/>
            <person name="van Dijk A."/>
            <person name="van Heerden A."/>
            <person name="van Vuuren N."/>
            <person name="Yilmaz N."/>
            <person name="Duong T.A."/>
            <person name="van der Merwe N.A."/>
            <person name="Wingfield M.J."/>
            <person name="Wingfield B.D."/>
        </authorList>
    </citation>
    <scope>NUCLEOTIDE SEQUENCE [LARGE SCALE GENOMIC DNA]</scope>
    <source>
        <strain evidence="10 11">CMW 18300</strain>
    </source>
</reference>
<name>A0ABR3XMW7_9PEZI</name>
<comment type="cofactor">
    <cofactor evidence="1">
        <name>heme</name>
        <dbReference type="ChEBI" id="CHEBI:30413"/>
    </cofactor>
</comment>
<comment type="caution">
    <text evidence="10">The sequence shown here is derived from an EMBL/GenBank/DDBJ whole genome shotgun (WGS) entry which is preliminary data.</text>
</comment>
<keyword evidence="9" id="KW-1133">Transmembrane helix</keyword>
<evidence type="ECO:0000256" key="4">
    <source>
        <dbReference type="ARBA" id="ARBA00022723"/>
    </source>
</evidence>
<dbReference type="InterPro" id="IPR002401">
    <property type="entry name" value="Cyt_P450_E_grp-I"/>
</dbReference>
<accession>A0ABR3XMW7</accession>
<dbReference type="InterPro" id="IPR036396">
    <property type="entry name" value="Cyt_P450_sf"/>
</dbReference>
<dbReference type="PANTHER" id="PTHR24305">
    <property type="entry name" value="CYTOCHROME P450"/>
    <property type="match status" value="1"/>
</dbReference>
<keyword evidence="4 8" id="KW-0479">Metal-binding</keyword>
<dbReference type="Proteomes" id="UP001583177">
    <property type="component" value="Unassembled WGS sequence"/>
</dbReference>
<keyword evidence="6 8" id="KW-0408">Iron</keyword>
<evidence type="ECO:0000256" key="3">
    <source>
        <dbReference type="ARBA" id="ARBA00022617"/>
    </source>
</evidence>
<evidence type="ECO:0000256" key="7">
    <source>
        <dbReference type="ARBA" id="ARBA00023033"/>
    </source>
</evidence>
<evidence type="ECO:0008006" key="12">
    <source>
        <dbReference type="Google" id="ProtNLM"/>
    </source>
</evidence>
<evidence type="ECO:0000313" key="10">
    <source>
        <dbReference type="EMBL" id="KAL1876934.1"/>
    </source>
</evidence>
<keyword evidence="11" id="KW-1185">Reference proteome</keyword>
<evidence type="ECO:0000256" key="8">
    <source>
        <dbReference type="RuleBase" id="RU000461"/>
    </source>
</evidence>
<organism evidence="10 11">
    <name type="scientific">Diaporthe australafricana</name>
    <dbReference type="NCBI Taxonomy" id="127596"/>
    <lineage>
        <taxon>Eukaryota</taxon>
        <taxon>Fungi</taxon>
        <taxon>Dikarya</taxon>
        <taxon>Ascomycota</taxon>
        <taxon>Pezizomycotina</taxon>
        <taxon>Sordariomycetes</taxon>
        <taxon>Sordariomycetidae</taxon>
        <taxon>Diaporthales</taxon>
        <taxon>Diaporthaceae</taxon>
        <taxon>Diaporthe</taxon>
    </lineage>
</organism>
<dbReference type="Gene3D" id="1.10.630.10">
    <property type="entry name" value="Cytochrome P450"/>
    <property type="match status" value="1"/>
</dbReference>
<keyword evidence="7 8" id="KW-0503">Monooxygenase</keyword>
<dbReference type="SUPFAM" id="SSF48264">
    <property type="entry name" value="Cytochrome P450"/>
    <property type="match status" value="1"/>
</dbReference>
<comment type="similarity">
    <text evidence="2 8">Belongs to the cytochrome P450 family.</text>
</comment>
<evidence type="ECO:0000256" key="9">
    <source>
        <dbReference type="SAM" id="Phobius"/>
    </source>
</evidence>